<keyword evidence="2" id="KW-1185">Reference proteome</keyword>
<evidence type="ECO:0000313" key="1">
    <source>
        <dbReference type="EMBL" id="OMJ74815.1"/>
    </source>
</evidence>
<dbReference type="EMBL" id="MPUH01000727">
    <property type="protein sequence ID" value="OMJ74815.1"/>
    <property type="molecule type" value="Genomic_DNA"/>
</dbReference>
<reference evidence="1 2" key="1">
    <citation type="submission" date="2016-11" db="EMBL/GenBank/DDBJ databases">
        <title>The macronuclear genome of Stentor coeruleus: a giant cell with tiny introns.</title>
        <authorList>
            <person name="Slabodnick M."/>
            <person name="Ruby J.G."/>
            <person name="Reiff S.B."/>
            <person name="Swart E.C."/>
            <person name="Gosai S."/>
            <person name="Prabakaran S."/>
            <person name="Witkowska E."/>
            <person name="Larue G.E."/>
            <person name="Fisher S."/>
            <person name="Freeman R.M."/>
            <person name="Gunawardena J."/>
            <person name="Chu W."/>
            <person name="Stover N.A."/>
            <person name="Gregory B.D."/>
            <person name="Nowacki M."/>
            <person name="Derisi J."/>
            <person name="Roy S.W."/>
            <person name="Marshall W.F."/>
            <person name="Sood P."/>
        </authorList>
    </citation>
    <scope>NUCLEOTIDE SEQUENCE [LARGE SCALE GENOMIC DNA]</scope>
    <source>
        <strain evidence="1">WM001</strain>
    </source>
</reference>
<organism evidence="1 2">
    <name type="scientific">Stentor coeruleus</name>
    <dbReference type="NCBI Taxonomy" id="5963"/>
    <lineage>
        <taxon>Eukaryota</taxon>
        <taxon>Sar</taxon>
        <taxon>Alveolata</taxon>
        <taxon>Ciliophora</taxon>
        <taxon>Postciliodesmatophora</taxon>
        <taxon>Heterotrichea</taxon>
        <taxon>Heterotrichida</taxon>
        <taxon>Stentoridae</taxon>
        <taxon>Stentor</taxon>
    </lineage>
</organism>
<dbReference type="Proteomes" id="UP000187209">
    <property type="component" value="Unassembled WGS sequence"/>
</dbReference>
<proteinExistence type="predicted"/>
<evidence type="ECO:0000313" key="2">
    <source>
        <dbReference type="Proteomes" id="UP000187209"/>
    </source>
</evidence>
<comment type="caution">
    <text evidence="1">The sequence shown here is derived from an EMBL/GenBank/DDBJ whole genome shotgun (WGS) entry which is preliminary data.</text>
</comment>
<name>A0A1R2BDX6_9CILI</name>
<sequence>MSLPPISPSSKFSFPIKLREPNSSRFKTSLNIKILNPLIPIKSKIKRQIIGSTINKAHQIIPSIPPIPLKNSKYILSRLSQMSPIIKPTQKKTNTYLKKKYIDFLEEGRNSDFSVDFTKPIRDYFQETTGNQKNVDFSVDFTKPIRDYFQETTGNQKNALYNIHEATKKDIKDARKDIKIVPPQVYIEENKTNISKYASLVMPFPNGTEKRMITKDSRRFSESEKDKNKNALAKYVNQSLQTDANSFEFDDWEFDYDA</sequence>
<accession>A0A1R2BDX6</accession>
<gene>
    <name evidence="1" type="ORF">SteCoe_26194</name>
</gene>
<protein>
    <submittedName>
        <fullName evidence="1">Uncharacterized protein</fullName>
    </submittedName>
</protein>
<dbReference type="AlphaFoldDB" id="A0A1R2BDX6"/>